<keyword evidence="1" id="KW-0808">Transferase</keyword>
<feature type="non-terminal residue" evidence="1">
    <location>
        <position position="1"/>
    </location>
</feature>
<keyword evidence="1" id="KW-0548">Nucleotidyltransferase</keyword>
<gene>
    <name evidence="1" type="ORF">Tci_859244</name>
</gene>
<dbReference type="PANTHER" id="PTHR11439:SF515">
    <property type="entry name" value="GAG-POL POLYPROTEIN"/>
    <property type="match status" value="1"/>
</dbReference>
<name>A0A699RWP0_TANCI</name>
<dbReference type="GO" id="GO:0003964">
    <property type="term" value="F:RNA-directed DNA polymerase activity"/>
    <property type="evidence" value="ECO:0007669"/>
    <property type="project" value="UniProtKB-KW"/>
</dbReference>
<evidence type="ECO:0000313" key="1">
    <source>
        <dbReference type="EMBL" id="GFC87274.1"/>
    </source>
</evidence>
<proteinExistence type="predicted"/>
<dbReference type="EMBL" id="BKCJ011109466">
    <property type="protein sequence ID" value="GFC87274.1"/>
    <property type="molecule type" value="Genomic_DNA"/>
</dbReference>
<organism evidence="1">
    <name type="scientific">Tanacetum cinerariifolium</name>
    <name type="common">Dalmatian daisy</name>
    <name type="synonym">Chrysanthemum cinerariifolium</name>
    <dbReference type="NCBI Taxonomy" id="118510"/>
    <lineage>
        <taxon>Eukaryota</taxon>
        <taxon>Viridiplantae</taxon>
        <taxon>Streptophyta</taxon>
        <taxon>Embryophyta</taxon>
        <taxon>Tracheophyta</taxon>
        <taxon>Spermatophyta</taxon>
        <taxon>Magnoliopsida</taxon>
        <taxon>eudicotyledons</taxon>
        <taxon>Gunneridae</taxon>
        <taxon>Pentapetalae</taxon>
        <taxon>asterids</taxon>
        <taxon>campanulids</taxon>
        <taxon>Asterales</taxon>
        <taxon>Asteraceae</taxon>
        <taxon>Asteroideae</taxon>
        <taxon>Anthemideae</taxon>
        <taxon>Anthemidinae</taxon>
        <taxon>Tanacetum</taxon>
    </lineage>
</organism>
<protein>
    <submittedName>
        <fullName evidence="1">Ribonuclease H-like domain, reverse transcriptase, RNA-dependent DNA polymerase</fullName>
    </submittedName>
</protein>
<dbReference type="PANTHER" id="PTHR11439">
    <property type="entry name" value="GAG-POL-RELATED RETROTRANSPOSON"/>
    <property type="match status" value="1"/>
</dbReference>
<dbReference type="AlphaFoldDB" id="A0A699RWP0"/>
<keyword evidence="1" id="KW-0695">RNA-directed DNA polymerase</keyword>
<comment type="caution">
    <text evidence="1">The sequence shown here is derived from an EMBL/GenBank/DDBJ whole genome shotgun (WGS) entry which is preliminary data.</text>
</comment>
<accession>A0A699RWP0</accession>
<sequence length="99" mass="11442">YGESPISWSTQKQATVALSSCESEFIAATEALWLKRLLSKLTHTQEEKITIQVDNKSAIELIKNLVFHGRSKHIDTKYHFIRECVEREDLQVKFISGEY</sequence>
<reference evidence="1" key="1">
    <citation type="journal article" date="2019" name="Sci. Rep.">
        <title>Draft genome of Tanacetum cinerariifolium, the natural source of mosquito coil.</title>
        <authorList>
            <person name="Yamashiro T."/>
            <person name="Shiraishi A."/>
            <person name="Satake H."/>
            <person name="Nakayama K."/>
        </authorList>
    </citation>
    <scope>NUCLEOTIDE SEQUENCE</scope>
</reference>
<dbReference type="CDD" id="cd09272">
    <property type="entry name" value="RNase_HI_RT_Ty1"/>
    <property type="match status" value="1"/>
</dbReference>